<evidence type="ECO:0000256" key="4">
    <source>
        <dbReference type="ARBA" id="ARBA00023136"/>
    </source>
</evidence>
<feature type="transmembrane region" description="Helical" evidence="5">
    <location>
        <begin position="78"/>
        <end position="105"/>
    </location>
</feature>
<accession>A0A0S4MZ69</accession>
<proteinExistence type="predicted"/>
<keyword evidence="7" id="KW-1185">Reference proteome</keyword>
<dbReference type="PANTHER" id="PTHR12714:SF9">
    <property type="entry name" value="PROTEIN-S-ISOPRENYLCYSTEINE O-METHYLTRANSFERASE"/>
    <property type="match status" value="1"/>
</dbReference>
<reference evidence="7" key="1">
    <citation type="submission" date="2015-11" db="EMBL/GenBank/DDBJ databases">
        <authorList>
            <person name="Varghese N."/>
        </authorList>
    </citation>
    <scope>NUCLEOTIDE SEQUENCE [LARGE SCALE GENOMIC DNA]</scope>
</reference>
<comment type="subcellular location">
    <subcellularLocation>
        <location evidence="1">Endomembrane system</location>
        <topology evidence="1">Multi-pass membrane protein</topology>
    </subcellularLocation>
</comment>
<dbReference type="GO" id="GO:0032259">
    <property type="term" value="P:methylation"/>
    <property type="evidence" value="ECO:0007669"/>
    <property type="project" value="UniProtKB-KW"/>
</dbReference>
<feature type="transmembrane region" description="Helical" evidence="5">
    <location>
        <begin position="164"/>
        <end position="187"/>
    </location>
</feature>
<dbReference type="OrthoDB" id="5471300at2"/>
<evidence type="ECO:0000256" key="5">
    <source>
        <dbReference type="SAM" id="Phobius"/>
    </source>
</evidence>
<dbReference type="GO" id="GO:0012505">
    <property type="term" value="C:endomembrane system"/>
    <property type="evidence" value="ECO:0007669"/>
    <property type="project" value="UniProtKB-SubCell"/>
</dbReference>
<dbReference type="Pfam" id="PF04191">
    <property type="entry name" value="PEMT"/>
    <property type="match status" value="1"/>
</dbReference>
<dbReference type="PANTHER" id="PTHR12714">
    <property type="entry name" value="PROTEIN-S ISOPRENYLCYSTEINE O-METHYLTRANSFERASE"/>
    <property type="match status" value="1"/>
</dbReference>
<keyword evidence="6" id="KW-0489">Methyltransferase</keyword>
<protein>
    <submittedName>
        <fullName evidence="6">Protein-S-isoprenylcysteine O-methyltransferase Ste14</fullName>
    </submittedName>
</protein>
<keyword evidence="6" id="KW-0808">Transferase</keyword>
<sequence>MSWRKIFNYIGIAGVIAFLLIYGFELTPHHEGPPKSIKWLRENFGTPGLIVVNIIVVIAFFGLLTYRKPTRNVWRSKTAFIAFIIALMTEMFGWPLILFLLSPFFDVPVIARKYFETFGHLPAKIGTLISIFGVILIALGWAKIHKAERLVTDGIYKFMRHPQYTGIFLFTLGWLIHWPSVVTLFLWPILTASYVWLAIQEEKDMIEAYGDEYINYAKKTKRFIPYLI</sequence>
<name>A0A0S4MZ69_9BACT</name>
<keyword evidence="4 5" id="KW-0472">Membrane</keyword>
<keyword evidence="3 5" id="KW-1133">Transmembrane helix</keyword>
<feature type="transmembrane region" description="Helical" evidence="5">
    <location>
        <begin position="125"/>
        <end position="144"/>
    </location>
</feature>
<dbReference type="STRING" id="1643428.GCA_001442855_00679"/>
<feature type="transmembrane region" description="Helical" evidence="5">
    <location>
        <begin position="7"/>
        <end position="24"/>
    </location>
</feature>
<evidence type="ECO:0000256" key="3">
    <source>
        <dbReference type="ARBA" id="ARBA00022989"/>
    </source>
</evidence>
<dbReference type="RefSeq" id="WP_140944488.1">
    <property type="nucleotide sequence ID" value="NZ_FAOO01000004.1"/>
</dbReference>
<dbReference type="Gene3D" id="1.20.120.1630">
    <property type="match status" value="1"/>
</dbReference>
<organism evidence="6 7">
    <name type="scientific">Candidatus Thermokryptus mobilis</name>
    <dbReference type="NCBI Taxonomy" id="1643428"/>
    <lineage>
        <taxon>Bacteria</taxon>
        <taxon>Pseudomonadati</taxon>
        <taxon>Candidatus Kryptoniota</taxon>
        <taxon>Candidatus Thermokryptus</taxon>
    </lineage>
</organism>
<evidence type="ECO:0000313" key="7">
    <source>
        <dbReference type="Proteomes" id="UP000320623"/>
    </source>
</evidence>
<dbReference type="InterPro" id="IPR007318">
    <property type="entry name" value="Phopholipid_MeTrfase"/>
</dbReference>
<dbReference type="GO" id="GO:0008168">
    <property type="term" value="F:methyltransferase activity"/>
    <property type="evidence" value="ECO:0007669"/>
    <property type="project" value="UniProtKB-KW"/>
</dbReference>
<dbReference type="AlphaFoldDB" id="A0A0S4MZ69"/>
<evidence type="ECO:0000256" key="1">
    <source>
        <dbReference type="ARBA" id="ARBA00004127"/>
    </source>
</evidence>
<dbReference type="Proteomes" id="UP000320623">
    <property type="component" value="Unassembled WGS sequence"/>
</dbReference>
<gene>
    <name evidence="6" type="ORF">JGI1_00699</name>
</gene>
<feature type="transmembrane region" description="Helical" evidence="5">
    <location>
        <begin position="44"/>
        <end position="66"/>
    </location>
</feature>
<dbReference type="EMBL" id="FAOO01000004">
    <property type="protein sequence ID" value="CUU03295.1"/>
    <property type="molecule type" value="Genomic_DNA"/>
</dbReference>
<evidence type="ECO:0000313" key="6">
    <source>
        <dbReference type="EMBL" id="CUU03295.1"/>
    </source>
</evidence>
<evidence type="ECO:0000256" key="2">
    <source>
        <dbReference type="ARBA" id="ARBA00022692"/>
    </source>
</evidence>
<keyword evidence="2 5" id="KW-0812">Transmembrane</keyword>